<dbReference type="Pfam" id="PF02811">
    <property type="entry name" value="PHP"/>
    <property type="match status" value="1"/>
</dbReference>
<dbReference type="InterPro" id="IPR010140">
    <property type="entry name" value="Histidinol_P_phosphatase_HisJ"/>
</dbReference>
<keyword evidence="5 8" id="KW-0378">Hydrolase</keyword>
<dbReference type="NCBIfam" id="TIGR01856">
    <property type="entry name" value="hisJ_fam"/>
    <property type="match status" value="1"/>
</dbReference>
<comment type="pathway">
    <text evidence="1 8">Amino-acid biosynthesis; L-histidine biosynthesis; L-histidine from 5-phospho-alpha-D-ribose 1-diphosphate: step 8/9.</text>
</comment>
<dbReference type="GO" id="GO:0005737">
    <property type="term" value="C:cytoplasm"/>
    <property type="evidence" value="ECO:0007669"/>
    <property type="project" value="TreeGrafter"/>
</dbReference>
<dbReference type="SUPFAM" id="SSF89550">
    <property type="entry name" value="PHP domain-like"/>
    <property type="match status" value="1"/>
</dbReference>
<evidence type="ECO:0000313" key="11">
    <source>
        <dbReference type="Proteomes" id="UP000308978"/>
    </source>
</evidence>
<evidence type="ECO:0000256" key="7">
    <source>
        <dbReference type="ARBA" id="ARBA00049158"/>
    </source>
</evidence>
<protein>
    <recommendedName>
        <fullName evidence="3 8">Histidinol-phosphatase</fullName>
        <shortName evidence="8">HolPase</shortName>
        <ecNumber evidence="3 8">3.1.3.15</ecNumber>
    </recommendedName>
</protein>
<dbReference type="Gene3D" id="3.20.20.140">
    <property type="entry name" value="Metal-dependent hydrolases"/>
    <property type="match status" value="1"/>
</dbReference>
<dbReference type="EC" id="3.1.3.15" evidence="3 8"/>
<evidence type="ECO:0000256" key="5">
    <source>
        <dbReference type="ARBA" id="ARBA00022801"/>
    </source>
</evidence>
<proteinExistence type="inferred from homology"/>
<evidence type="ECO:0000256" key="3">
    <source>
        <dbReference type="ARBA" id="ARBA00013085"/>
    </source>
</evidence>
<keyword evidence="4 8" id="KW-0028">Amino-acid biosynthesis</keyword>
<dbReference type="EMBL" id="SSTJ01000012">
    <property type="protein sequence ID" value="THG36709.1"/>
    <property type="molecule type" value="Genomic_DNA"/>
</dbReference>
<evidence type="ECO:0000256" key="8">
    <source>
        <dbReference type="RuleBase" id="RU366003"/>
    </source>
</evidence>
<comment type="caution">
    <text evidence="10">The sequence shown here is derived from an EMBL/GenBank/DDBJ whole genome shotgun (WGS) entry which is preliminary data.</text>
</comment>
<dbReference type="UniPathway" id="UPA00031">
    <property type="reaction ID" value="UER00013"/>
</dbReference>
<dbReference type="PANTHER" id="PTHR21039:SF0">
    <property type="entry name" value="HISTIDINOL-PHOSPHATASE"/>
    <property type="match status" value="1"/>
</dbReference>
<evidence type="ECO:0000256" key="6">
    <source>
        <dbReference type="ARBA" id="ARBA00023102"/>
    </source>
</evidence>
<evidence type="ECO:0000256" key="4">
    <source>
        <dbReference type="ARBA" id="ARBA00022605"/>
    </source>
</evidence>
<dbReference type="PANTHER" id="PTHR21039">
    <property type="entry name" value="HISTIDINOL PHOSPHATASE-RELATED"/>
    <property type="match status" value="1"/>
</dbReference>
<gene>
    <name evidence="10" type="ORF">E5986_08905</name>
</gene>
<feature type="domain" description="PHP" evidence="9">
    <location>
        <begin position="6"/>
        <end position="198"/>
    </location>
</feature>
<name>A0A4S4FZY6_9ACTN</name>
<evidence type="ECO:0000256" key="2">
    <source>
        <dbReference type="ARBA" id="ARBA00009152"/>
    </source>
</evidence>
<keyword evidence="6 8" id="KW-0368">Histidine biosynthesis</keyword>
<dbReference type="Proteomes" id="UP000308978">
    <property type="component" value="Unassembled WGS sequence"/>
</dbReference>
<sequence length="271" mass="29816">MELVNTHCHCVYSGHGVGSVAEYADAAAAAGLTTLAFTEHFPLSAAFDPDRYLSMTEENLPRYLAEIEQVRAAHPSVEFIVGTEMDYLGDLEDRALDEAALAPFAFKLGSVHFIDGWAFDDPAQRGRWEEPGAPDAIWRRYGELWCEAAANRTNPYDAMSHPDLAKKFGFYPTFDLGPFYEAMAEAARAGERMVEVNTSGAYYACAEMFPAPALLAAFRRAGVPCTVGCDSHDPANVARDIRRAYDLMYEAGYRSVTVPTATGDRRSITIE</sequence>
<evidence type="ECO:0000313" key="10">
    <source>
        <dbReference type="EMBL" id="THG36709.1"/>
    </source>
</evidence>
<dbReference type="AlphaFoldDB" id="A0A4S4FZY6"/>
<comment type="similarity">
    <text evidence="2 8">Belongs to the PHP hydrolase family. HisK subfamily.</text>
</comment>
<comment type="catalytic activity">
    <reaction evidence="7 8">
        <text>L-histidinol phosphate + H2O = L-histidinol + phosphate</text>
        <dbReference type="Rhea" id="RHEA:14465"/>
        <dbReference type="ChEBI" id="CHEBI:15377"/>
        <dbReference type="ChEBI" id="CHEBI:43474"/>
        <dbReference type="ChEBI" id="CHEBI:57699"/>
        <dbReference type="ChEBI" id="CHEBI:57980"/>
        <dbReference type="EC" id="3.1.3.15"/>
    </reaction>
</comment>
<evidence type="ECO:0000256" key="1">
    <source>
        <dbReference type="ARBA" id="ARBA00004970"/>
    </source>
</evidence>
<organism evidence="10 11">
    <name type="scientific">Adlercreutzia caecimuris</name>
    <dbReference type="NCBI Taxonomy" id="671266"/>
    <lineage>
        <taxon>Bacteria</taxon>
        <taxon>Bacillati</taxon>
        <taxon>Actinomycetota</taxon>
        <taxon>Coriobacteriia</taxon>
        <taxon>Eggerthellales</taxon>
        <taxon>Eggerthellaceae</taxon>
        <taxon>Adlercreutzia</taxon>
    </lineage>
</organism>
<dbReference type="GO" id="GO:0004401">
    <property type="term" value="F:histidinol-phosphatase activity"/>
    <property type="evidence" value="ECO:0007669"/>
    <property type="project" value="UniProtKB-UniRule"/>
</dbReference>
<accession>A0A4S4FZY6</accession>
<dbReference type="InterPro" id="IPR004013">
    <property type="entry name" value="PHP_dom"/>
</dbReference>
<dbReference type="InterPro" id="IPR016195">
    <property type="entry name" value="Pol/histidinol_Pase-like"/>
</dbReference>
<evidence type="ECO:0000259" key="9">
    <source>
        <dbReference type="Pfam" id="PF02811"/>
    </source>
</evidence>
<dbReference type="RefSeq" id="WP_136435208.1">
    <property type="nucleotide sequence ID" value="NZ_QZEA01000011.1"/>
</dbReference>
<dbReference type="GO" id="GO:0000105">
    <property type="term" value="P:L-histidine biosynthetic process"/>
    <property type="evidence" value="ECO:0007669"/>
    <property type="project" value="UniProtKB-UniRule"/>
</dbReference>
<reference evidence="10 11" key="1">
    <citation type="submission" date="2019-04" db="EMBL/GenBank/DDBJ databases">
        <title>Microbes associate with the intestines of laboratory mice.</title>
        <authorList>
            <person name="Navarre W."/>
            <person name="Wong E."/>
            <person name="Huang K.C."/>
            <person name="Tropini C."/>
            <person name="Ng K."/>
            <person name="Yu B."/>
        </authorList>
    </citation>
    <scope>NUCLEOTIDE SEQUENCE [LARGE SCALE GENOMIC DNA]</scope>
    <source>
        <strain evidence="10 11">NM80_B27</strain>
    </source>
</reference>